<feature type="transmembrane region" description="Helical" evidence="1">
    <location>
        <begin position="54"/>
        <end position="73"/>
    </location>
</feature>
<dbReference type="OrthoDB" id="4774389at2"/>
<reference evidence="2 3" key="1">
    <citation type="submission" date="2019-06" db="EMBL/GenBank/DDBJ databases">
        <title>Tsukamurella conjunctivitidis sp. nov., Tsukamurella assacharolytica sp. nov. and Tsukamurella sputae sp. nov. isolated from patients with conjunctivitis, bacteraemia (lymphoma) and respiratory infection (sputum) in Hong Kong.</title>
        <authorList>
            <person name="Teng J.L.L."/>
            <person name="Lee H.H."/>
            <person name="Fong J.Y.H."/>
            <person name="Fok K.M.N."/>
            <person name="Lau S.K.P."/>
            <person name="Woo P.C.Y."/>
        </authorList>
    </citation>
    <scope>NUCLEOTIDE SEQUENCE [LARGE SCALE GENOMIC DNA]</scope>
    <source>
        <strain evidence="2 3">HKU72</strain>
    </source>
</reference>
<keyword evidence="1" id="KW-1133">Transmembrane helix</keyword>
<dbReference type="AlphaFoldDB" id="A0A5C5RWD0"/>
<protein>
    <submittedName>
        <fullName evidence="2">Uncharacterized protein</fullName>
    </submittedName>
</protein>
<proteinExistence type="predicted"/>
<dbReference type="EMBL" id="VIGX01000018">
    <property type="protein sequence ID" value="TWS27074.1"/>
    <property type="molecule type" value="Genomic_DNA"/>
</dbReference>
<gene>
    <name evidence="2" type="ORF">FK530_20590</name>
</gene>
<organism evidence="2 3">
    <name type="scientific">Tsukamurella conjunctivitidis</name>
    <dbReference type="NCBI Taxonomy" id="2592068"/>
    <lineage>
        <taxon>Bacteria</taxon>
        <taxon>Bacillati</taxon>
        <taxon>Actinomycetota</taxon>
        <taxon>Actinomycetes</taxon>
        <taxon>Mycobacteriales</taxon>
        <taxon>Tsukamurellaceae</taxon>
        <taxon>Tsukamurella</taxon>
    </lineage>
</organism>
<dbReference type="Proteomes" id="UP000319375">
    <property type="component" value="Unassembled WGS sequence"/>
</dbReference>
<keyword evidence="3" id="KW-1185">Reference proteome</keyword>
<keyword evidence="1" id="KW-0472">Membrane</keyword>
<feature type="transmembrane region" description="Helical" evidence="1">
    <location>
        <begin position="20"/>
        <end position="42"/>
    </location>
</feature>
<dbReference type="RefSeq" id="WP_146488842.1">
    <property type="nucleotide sequence ID" value="NZ_VIGX01000018.1"/>
</dbReference>
<comment type="caution">
    <text evidence="2">The sequence shown here is derived from an EMBL/GenBank/DDBJ whole genome shotgun (WGS) entry which is preliminary data.</text>
</comment>
<evidence type="ECO:0000313" key="2">
    <source>
        <dbReference type="EMBL" id="TWS27074.1"/>
    </source>
</evidence>
<name>A0A5C5RWD0_9ACTN</name>
<sequence length="180" mass="19224">MVIDTPWVEMSDVAASSVGGWRAVWVVVAIAVAFLPFILWKARWAGRWPWWRSVLFVIAWFCVGVPIAAVIAGDTHATTGADDVVSRAMRSRPAMLQSGSVIVDPSDHSAGTSMHAPYQGESVDHAVTFTVATATGSTSRCRGTVTLKRDEARRGRTAPVYARLVAQCAPFAAAESPAAP</sequence>
<evidence type="ECO:0000313" key="3">
    <source>
        <dbReference type="Proteomes" id="UP000319375"/>
    </source>
</evidence>
<keyword evidence="1" id="KW-0812">Transmembrane</keyword>
<evidence type="ECO:0000256" key="1">
    <source>
        <dbReference type="SAM" id="Phobius"/>
    </source>
</evidence>
<accession>A0A5C5RWD0</accession>